<dbReference type="Proteomes" id="UP001055072">
    <property type="component" value="Unassembled WGS sequence"/>
</dbReference>
<accession>A0ACB8UFP7</accession>
<gene>
    <name evidence="1" type="ORF">BDY19DRAFT_983184</name>
</gene>
<sequence length="876" mass="98092">MSYHGGGGYRRRQNRDFDYHDRRQEVVSETPEDRLRTFIIRFGEVDPVQELQHFAEQLNNHVIENPANVSIISEGLRYAVTEQPYKVPYYATVLRLLYDTPAIKTEDAEGVSLGKQILDDFWKGFQSYLDKLAWRETRLCVQLFAHLTVAKVITAQTMYDLLHSFSAVLDEFGVPHGRAKKAALCAAEGLMVCGATIKEDTSANVFELISALQAYVDSTSDSKTLIQPIIRLYANTEPVEIANEILDSALSALQILNASDFSQSSESFVQPYKDVTLFAGTTFDLPSILVPPEVVELDTLSTESGEDALVKKEEWPEFYVRLFDSDVTPDPTTPAGYAVRSALLDTIDIFEINRKECARLLLEYPKWTLLGTFRPRPGAPPHEPITGKDWQLESTIIETILGALLLLPEPTHKSVYYVALITELCKLSPSTVGPAVGKSIRRLYGFLADGLDVELACRFGDWFAIHMSNFNFQWVWKEWVPDISLSLQHPKRILMRRAIDYEIRLSYYDRIVKTLPEPMQAPDNGLIPSEAPGPDFEYDDPANHYHDAAQSVLDLIRGRSKAEDVMTHLESLKNSLETTDSDANTDSIIRSIAVQSLLHIGSRSFSHFLNAIERYLPLLRNVASGSLTTTGSSNLEARIDILTAVATFWKRSPHMIVIVFDKLMQYQIVDPTDIVSWAFTSGGKNSTAAHPSISALLWDVVRGALDKANGRVLVARRKVATLRKEEDEKAALTLASNGTSMEVDAEAKPEVPAEESPALTTALKAFSILTREQKAVLSRTLDGFVDCLASATSPNPNAKTVVTENSWHNRANWSEAEWVTWETWGWYRHFCRMYSPYLRSYSTTLGTVSFAKIGNVGDPAVDAFKKIWNITTGQEP</sequence>
<reference evidence="1" key="1">
    <citation type="journal article" date="2021" name="Environ. Microbiol.">
        <title>Gene family expansions and transcriptome signatures uncover fungal adaptations to wood decay.</title>
        <authorList>
            <person name="Hage H."/>
            <person name="Miyauchi S."/>
            <person name="Viragh M."/>
            <person name="Drula E."/>
            <person name="Min B."/>
            <person name="Chaduli D."/>
            <person name="Navarro D."/>
            <person name="Favel A."/>
            <person name="Norest M."/>
            <person name="Lesage-Meessen L."/>
            <person name="Balint B."/>
            <person name="Merenyi Z."/>
            <person name="de Eugenio L."/>
            <person name="Morin E."/>
            <person name="Martinez A.T."/>
            <person name="Baldrian P."/>
            <person name="Stursova M."/>
            <person name="Martinez M.J."/>
            <person name="Novotny C."/>
            <person name="Magnuson J.K."/>
            <person name="Spatafora J.W."/>
            <person name="Maurice S."/>
            <person name="Pangilinan J."/>
            <person name="Andreopoulos W."/>
            <person name="LaButti K."/>
            <person name="Hundley H."/>
            <person name="Na H."/>
            <person name="Kuo A."/>
            <person name="Barry K."/>
            <person name="Lipzen A."/>
            <person name="Henrissat B."/>
            <person name="Riley R."/>
            <person name="Ahrendt S."/>
            <person name="Nagy L.G."/>
            <person name="Grigoriev I.V."/>
            <person name="Martin F."/>
            <person name="Rosso M.N."/>
        </authorList>
    </citation>
    <scope>NUCLEOTIDE SEQUENCE</scope>
    <source>
        <strain evidence="1">CBS 384.51</strain>
    </source>
</reference>
<keyword evidence="2" id="KW-1185">Reference proteome</keyword>
<evidence type="ECO:0000313" key="1">
    <source>
        <dbReference type="EMBL" id="KAI0092500.1"/>
    </source>
</evidence>
<name>A0ACB8UFP7_9APHY</name>
<protein>
    <submittedName>
        <fullName evidence="1">MIF4G like-domain-containing protein</fullName>
    </submittedName>
</protein>
<organism evidence="1 2">
    <name type="scientific">Irpex rosettiformis</name>
    <dbReference type="NCBI Taxonomy" id="378272"/>
    <lineage>
        <taxon>Eukaryota</taxon>
        <taxon>Fungi</taxon>
        <taxon>Dikarya</taxon>
        <taxon>Basidiomycota</taxon>
        <taxon>Agaricomycotina</taxon>
        <taxon>Agaricomycetes</taxon>
        <taxon>Polyporales</taxon>
        <taxon>Irpicaceae</taxon>
        <taxon>Irpex</taxon>
    </lineage>
</organism>
<dbReference type="EMBL" id="MU274903">
    <property type="protein sequence ID" value="KAI0092500.1"/>
    <property type="molecule type" value="Genomic_DNA"/>
</dbReference>
<evidence type="ECO:0000313" key="2">
    <source>
        <dbReference type="Proteomes" id="UP001055072"/>
    </source>
</evidence>
<comment type="caution">
    <text evidence="1">The sequence shown here is derived from an EMBL/GenBank/DDBJ whole genome shotgun (WGS) entry which is preliminary data.</text>
</comment>
<proteinExistence type="predicted"/>